<organism evidence="3 4">
    <name type="scientific">Stomoxys calcitrans</name>
    <name type="common">Stable fly</name>
    <name type="synonym">Conops calcitrans</name>
    <dbReference type="NCBI Taxonomy" id="35570"/>
    <lineage>
        <taxon>Eukaryota</taxon>
        <taxon>Metazoa</taxon>
        <taxon>Ecdysozoa</taxon>
        <taxon>Arthropoda</taxon>
        <taxon>Hexapoda</taxon>
        <taxon>Insecta</taxon>
        <taxon>Pterygota</taxon>
        <taxon>Neoptera</taxon>
        <taxon>Endopterygota</taxon>
        <taxon>Diptera</taxon>
        <taxon>Brachycera</taxon>
        <taxon>Muscomorpha</taxon>
        <taxon>Muscoidea</taxon>
        <taxon>Muscidae</taxon>
        <taxon>Stomoxys</taxon>
    </lineage>
</organism>
<keyword evidence="1" id="KW-0732">Signal</keyword>
<keyword evidence="4" id="KW-1185">Reference proteome</keyword>
<dbReference type="SUPFAM" id="SSF100895">
    <property type="entry name" value="Kazal-type serine protease inhibitors"/>
    <property type="match status" value="1"/>
</dbReference>
<dbReference type="KEGG" id="scac:106089865"/>
<dbReference type="EnsemblMetazoa" id="SCAU003117-RA">
    <property type="protein sequence ID" value="SCAU003117-PA"/>
    <property type="gene ID" value="SCAU003117"/>
</dbReference>
<dbReference type="AlphaFoldDB" id="A0A1I8NY68"/>
<evidence type="ECO:0000313" key="3">
    <source>
        <dbReference type="EnsemblMetazoa" id="SCAU003117-PA"/>
    </source>
</evidence>
<dbReference type="OrthoDB" id="126772at2759"/>
<dbReference type="Proteomes" id="UP000095300">
    <property type="component" value="Unassembled WGS sequence"/>
</dbReference>
<evidence type="ECO:0000259" key="2">
    <source>
        <dbReference type="PROSITE" id="PS51465"/>
    </source>
</evidence>
<evidence type="ECO:0000313" key="4">
    <source>
        <dbReference type="Proteomes" id="UP000095300"/>
    </source>
</evidence>
<proteinExistence type="predicted"/>
<feature type="signal peptide" evidence="1">
    <location>
        <begin position="1"/>
        <end position="23"/>
    </location>
</feature>
<dbReference type="PROSITE" id="PS51465">
    <property type="entry name" value="KAZAL_2"/>
    <property type="match status" value="1"/>
</dbReference>
<feature type="chain" id="PRO_5009325724" description="Kazal-like domain-containing protein" evidence="1">
    <location>
        <begin position="24"/>
        <end position="89"/>
    </location>
</feature>
<evidence type="ECO:0000256" key="1">
    <source>
        <dbReference type="SAM" id="SignalP"/>
    </source>
</evidence>
<dbReference type="VEuPathDB" id="VectorBase:SCAU003117"/>
<dbReference type="InterPro" id="IPR002350">
    <property type="entry name" value="Kazal_dom"/>
</dbReference>
<dbReference type="Gene3D" id="3.30.60.30">
    <property type="match status" value="1"/>
</dbReference>
<protein>
    <recommendedName>
        <fullName evidence="2">Kazal-like domain-containing protein</fullName>
    </recommendedName>
</protein>
<name>A0A1I8NY68_STOCA</name>
<reference evidence="3" key="1">
    <citation type="submission" date="2020-05" db="UniProtKB">
        <authorList>
            <consortium name="EnsemblMetazoa"/>
        </authorList>
    </citation>
    <scope>IDENTIFICATION</scope>
    <source>
        <strain evidence="3">USDA</strain>
    </source>
</reference>
<sequence length="89" mass="9918">MNFATITALLTFLILMGHSCVEAQRCPTVCPENYDPVCGSLRLRNGATIQCTFSNQCKLNARRCVRRESWGALLGKCQWQSAQCNNFTG</sequence>
<dbReference type="InterPro" id="IPR036058">
    <property type="entry name" value="Kazal_dom_sf"/>
</dbReference>
<feature type="domain" description="Kazal-like" evidence="2">
    <location>
        <begin position="21"/>
        <end position="79"/>
    </location>
</feature>
<gene>
    <name evidence="3" type="primary">106089865</name>
</gene>
<accession>A0A1I8NY68</accession>